<evidence type="ECO:0000256" key="10">
    <source>
        <dbReference type="ARBA" id="ARBA00023136"/>
    </source>
</evidence>
<accession>A0A8S1BI92</accession>
<name>A0A8S1BI92_ARCPL</name>
<feature type="binding site" evidence="12">
    <location>
        <position position="163"/>
    </location>
    <ligand>
        <name>substrate</name>
    </ligand>
</feature>
<evidence type="ECO:0000256" key="12">
    <source>
        <dbReference type="PIRSR" id="PIRSR000905-2"/>
    </source>
</evidence>
<proteinExistence type="inferred from homology"/>
<protein>
    <recommendedName>
        <fullName evidence="4">glucose-6-phosphatase</fullName>
        <ecNumber evidence="4">3.1.3.9</ecNumber>
    </recommendedName>
</protein>
<evidence type="ECO:0000259" key="14">
    <source>
        <dbReference type="SMART" id="SM00014"/>
    </source>
</evidence>
<feature type="binding site" evidence="12">
    <location>
        <position position="79"/>
    </location>
    <ligand>
        <name>substrate</name>
    </ligand>
</feature>
<dbReference type="GO" id="GO:0004346">
    <property type="term" value="F:glucose-6-phosphatase activity"/>
    <property type="evidence" value="ECO:0007669"/>
    <property type="project" value="UniProtKB-EC"/>
</dbReference>
<feature type="transmembrane region" description="Helical" evidence="13">
    <location>
        <begin position="264"/>
        <end position="285"/>
    </location>
</feature>
<dbReference type="SMART" id="SM00014">
    <property type="entry name" value="acidPPc"/>
    <property type="match status" value="1"/>
</dbReference>
<evidence type="ECO:0000313" key="16">
    <source>
        <dbReference type="Proteomes" id="UP000494256"/>
    </source>
</evidence>
<sequence length="361" mass="41146">MEQIYALGITCIEFVQEWFSGSEWYFEIVNNLSNPHHLTEILFPLITVVDSVFGAQLLLCMAFGGWLTSLLKWCLQEDRPYWWVRETSYYNTLDRPELRQTLQTCETGPGSPSGHSGAAATIILLILMWTKHVMHDRQCYVFWWKYVMYPMSVFAMGSVVLSRMYIATHFPHQCLIGALLGSFLAPALCIYLSDPFVWRYGAHAKMNHRKVMSWHVLGSAATVIISVLAYFSLVLAGQDPQWTVRMAFRHCESPEQIHVSTTPVFSLVQCTGSLLGLALCVTPAIAEYRHYTKNRSLIMSAIATALTVFTFRYTLDNICKTNTFRFYATHFVASALKPMMLLRVVPAFAMWPFAAPKNKTE</sequence>
<keyword evidence="8" id="KW-0256">Endoplasmic reticulum</keyword>
<evidence type="ECO:0000256" key="7">
    <source>
        <dbReference type="ARBA" id="ARBA00022801"/>
    </source>
</evidence>
<evidence type="ECO:0000256" key="1">
    <source>
        <dbReference type="ARBA" id="ARBA00004477"/>
    </source>
</evidence>
<dbReference type="AlphaFoldDB" id="A0A8S1BI92"/>
<evidence type="ECO:0000256" key="3">
    <source>
        <dbReference type="ARBA" id="ARBA00009266"/>
    </source>
</evidence>
<feature type="transmembrane region" description="Helical" evidence="13">
    <location>
        <begin position="146"/>
        <end position="164"/>
    </location>
</feature>
<comment type="similarity">
    <text evidence="3">Belongs to the glucose-6-phosphatase family.</text>
</comment>
<keyword evidence="10 13" id="KW-0472">Membrane</keyword>
<dbReference type="GO" id="GO:0051156">
    <property type="term" value="P:glucose 6-phosphate metabolic process"/>
    <property type="evidence" value="ECO:0007669"/>
    <property type="project" value="TreeGrafter"/>
</dbReference>
<dbReference type="InterPro" id="IPR016275">
    <property type="entry name" value="Glucose-6-phosphatase"/>
</dbReference>
<feature type="transmembrane region" description="Helical" evidence="13">
    <location>
        <begin position="214"/>
        <end position="236"/>
    </location>
</feature>
<comment type="subcellular location">
    <subcellularLocation>
        <location evidence="1">Endoplasmic reticulum membrane</location>
        <topology evidence="1">Multi-pass membrane protein</topology>
    </subcellularLocation>
</comment>
<dbReference type="InterPro" id="IPR036938">
    <property type="entry name" value="PAP2/HPO_sf"/>
</dbReference>
<evidence type="ECO:0000256" key="5">
    <source>
        <dbReference type="ARBA" id="ARBA00022432"/>
    </source>
</evidence>
<dbReference type="PANTHER" id="PTHR12591:SF0">
    <property type="entry name" value="FI19814P1"/>
    <property type="match status" value="1"/>
</dbReference>
<comment type="caution">
    <text evidence="15">The sequence shown here is derived from an EMBL/GenBank/DDBJ whole genome shotgun (WGS) entry which is preliminary data.</text>
</comment>
<feature type="transmembrane region" description="Helical" evidence="13">
    <location>
        <begin position="41"/>
        <end position="67"/>
    </location>
</feature>
<evidence type="ECO:0000256" key="6">
    <source>
        <dbReference type="ARBA" id="ARBA00022692"/>
    </source>
</evidence>
<keyword evidence="9 13" id="KW-1133">Transmembrane helix</keyword>
<evidence type="ECO:0000313" key="15">
    <source>
        <dbReference type="EMBL" id="CAB3261992.1"/>
    </source>
</evidence>
<keyword evidence="5" id="KW-0312">Gluconeogenesis</keyword>
<evidence type="ECO:0000256" key="13">
    <source>
        <dbReference type="SAM" id="Phobius"/>
    </source>
</evidence>
<feature type="domain" description="Phosphatidic acid phosphatase type 2/haloperoxidase" evidence="14">
    <location>
        <begin position="52"/>
        <end position="189"/>
    </location>
</feature>
<keyword evidence="6 13" id="KW-0812">Transmembrane</keyword>
<feature type="transmembrane region" description="Helical" evidence="13">
    <location>
        <begin position="170"/>
        <end position="193"/>
    </location>
</feature>
<evidence type="ECO:0000256" key="8">
    <source>
        <dbReference type="ARBA" id="ARBA00022824"/>
    </source>
</evidence>
<dbReference type="InterPro" id="IPR000326">
    <property type="entry name" value="PAP2/HPO"/>
</dbReference>
<organism evidence="15 16">
    <name type="scientific">Arctia plantaginis</name>
    <name type="common">Wood tiger moth</name>
    <name type="synonym">Phalaena plantaginis</name>
    <dbReference type="NCBI Taxonomy" id="874455"/>
    <lineage>
        <taxon>Eukaryota</taxon>
        <taxon>Metazoa</taxon>
        <taxon>Ecdysozoa</taxon>
        <taxon>Arthropoda</taxon>
        <taxon>Hexapoda</taxon>
        <taxon>Insecta</taxon>
        <taxon>Pterygota</taxon>
        <taxon>Neoptera</taxon>
        <taxon>Endopterygota</taxon>
        <taxon>Lepidoptera</taxon>
        <taxon>Glossata</taxon>
        <taxon>Ditrysia</taxon>
        <taxon>Noctuoidea</taxon>
        <taxon>Erebidae</taxon>
        <taxon>Arctiinae</taxon>
        <taxon>Arctia</taxon>
    </lineage>
</organism>
<dbReference type="Pfam" id="PF01569">
    <property type="entry name" value="PAP2"/>
    <property type="match status" value="1"/>
</dbReference>
<feature type="active site" description="Nucleophile" evidence="11">
    <location>
        <position position="169"/>
    </location>
</feature>
<reference evidence="15 16" key="1">
    <citation type="submission" date="2020-04" db="EMBL/GenBank/DDBJ databases">
        <authorList>
            <person name="Wallbank WR R."/>
            <person name="Pardo Diaz C."/>
            <person name="Kozak K."/>
            <person name="Martin S."/>
            <person name="Jiggins C."/>
            <person name="Moest M."/>
            <person name="Warren A I."/>
            <person name="Byers J.R.P. K."/>
            <person name="Montejo-Kovacevich G."/>
            <person name="Yen C E."/>
        </authorList>
    </citation>
    <scope>NUCLEOTIDE SEQUENCE [LARGE SCALE GENOMIC DNA]</scope>
</reference>
<dbReference type="GO" id="GO:0006094">
    <property type="term" value="P:gluconeogenesis"/>
    <property type="evidence" value="ECO:0007669"/>
    <property type="project" value="UniProtKB-KW"/>
</dbReference>
<dbReference type="Proteomes" id="UP000494256">
    <property type="component" value="Unassembled WGS sequence"/>
</dbReference>
<evidence type="ECO:0000256" key="2">
    <source>
        <dbReference type="ARBA" id="ARBA00004742"/>
    </source>
</evidence>
<evidence type="ECO:0000256" key="4">
    <source>
        <dbReference type="ARBA" id="ARBA00012634"/>
    </source>
</evidence>
<dbReference type="PIRSF" id="PIRSF000905">
    <property type="entry name" value="Glucose-6-phosphatase"/>
    <property type="match status" value="1"/>
</dbReference>
<feature type="active site" description="Proton donor" evidence="11">
    <location>
        <position position="115"/>
    </location>
</feature>
<dbReference type="PANTHER" id="PTHR12591">
    <property type="entry name" value="GLUCOSE-6-PHOSPHATASE"/>
    <property type="match status" value="1"/>
</dbReference>
<keyword evidence="7" id="KW-0378">Hydrolase</keyword>
<feature type="transmembrane region" description="Helical" evidence="13">
    <location>
        <begin position="297"/>
        <end position="315"/>
    </location>
</feature>
<evidence type="ECO:0000256" key="11">
    <source>
        <dbReference type="PIRSR" id="PIRSR000905-1"/>
    </source>
</evidence>
<dbReference type="EC" id="3.1.3.9" evidence="4"/>
<dbReference type="EMBL" id="CADEBD010001048">
    <property type="protein sequence ID" value="CAB3261992.1"/>
    <property type="molecule type" value="Genomic_DNA"/>
</dbReference>
<dbReference type="SUPFAM" id="SSF48317">
    <property type="entry name" value="Acid phosphatase/Vanadium-dependent haloperoxidase"/>
    <property type="match status" value="1"/>
</dbReference>
<dbReference type="GO" id="GO:0005789">
    <property type="term" value="C:endoplasmic reticulum membrane"/>
    <property type="evidence" value="ECO:0007669"/>
    <property type="project" value="UniProtKB-SubCell"/>
</dbReference>
<evidence type="ECO:0000256" key="9">
    <source>
        <dbReference type="ARBA" id="ARBA00022989"/>
    </source>
</evidence>
<feature type="transmembrane region" description="Helical" evidence="13">
    <location>
        <begin position="116"/>
        <end position="134"/>
    </location>
</feature>
<gene>
    <name evidence="15" type="ORF">APLA_LOCUS17477</name>
</gene>
<dbReference type="Gene3D" id="1.20.144.10">
    <property type="entry name" value="Phosphatidic acid phosphatase type 2/haloperoxidase"/>
    <property type="match status" value="1"/>
</dbReference>
<comment type="pathway">
    <text evidence="2">Carbohydrate biosynthesis; gluconeogenesis.</text>
</comment>